<keyword evidence="4" id="KW-1185">Reference proteome</keyword>
<dbReference type="InterPro" id="IPR011519">
    <property type="entry name" value="UnbV_ASPIC"/>
</dbReference>
<dbReference type="RefSeq" id="WP_091539777.1">
    <property type="nucleotide sequence ID" value="NZ_FONY01000004.1"/>
</dbReference>
<dbReference type="PANTHER" id="PTHR16026">
    <property type="entry name" value="CARTILAGE ACIDIC PROTEIN 1"/>
    <property type="match status" value="1"/>
</dbReference>
<proteinExistence type="predicted"/>
<dbReference type="Proteomes" id="UP000199513">
    <property type="component" value="Unassembled WGS sequence"/>
</dbReference>
<dbReference type="InterPro" id="IPR013517">
    <property type="entry name" value="FG-GAP"/>
</dbReference>
<keyword evidence="1" id="KW-0732">Signal</keyword>
<dbReference type="EMBL" id="FONY01000004">
    <property type="protein sequence ID" value="SFE61844.1"/>
    <property type="molecule type" value="Genomic_DNA"/>
</dbReference>
<dbReference type="Gene3D" id="2.130.10.130">
    <property type="entry name" value="Integrin alpha, N-terminal"/>
    <property type="match status" value="3"/>
</dbReference>
<name>A0A1I2C0N4_9BACT</name>
<reference evidence="3 4" key="1">
    <citation type="submission" date="2016-10" db="EMBL/GenBank/DDBJ databases">
        <authorList>
            <person name="de Groot N.N."/>
        </authorList>
    </citation>
    <scope>NUCLEOTIDE SEQUENCE [LARGE SCALE GENOMIC DNA]</scope>
    <source>
        <strain>GEY</strain>
        <strain evidence="4">DSM 9560</strain>
    </source>
</reference>
<dbReference type="Pfam" id="PF13517">
    <property type="entry name" value="FG-GAP_3"/>
    <property type="match status" value="5"/>
</dbReference>
<sequence length="1179" mass="132827">MKQANSLLSILLCLFISVCLFFSCQNKPSNTLFTQLTPSETGIDFANHITPDDTLNVLYFMYMYNGAGVGVGDFNGDNLPDIFFSGNQVSSRLYLNKGNFKFEDITEKAGVKTDRWATGVSVADVNADGLLDIYVCVAYNNLWNKSNANLLFINQGVKGGIPVFKEMASEYNLADTSYSTQAAFFDYDKDGDLDMYLLNNWLEKESHNRLRPKVTDGTAPNSDKLYRNEGIAANGHPIFKEVSKEAGIVFDGYGLGVVISDLNKDGWEDIYVSNDFITNDLMYINNGNGTFTNRIADCLMHQAYNGMGADVADYNNDGWTDIVVLDMLPEDNKRQKMMMMNANYDRYSMMTGKFLNYQPQFVRNTLQLNNGNETFSEIGQLAGVEKTDWSWAALFADYDNDGWKDLYVTNGYRKDITDLDYITYSQLNVQFGSDEFKRNKKKEMLKLIPEVRIPNYMYRNKGDLTFENVSKTWGLDVPSYSNGGVYVDLDNDGDLDLVVNDIDEPALVFQNNADKLLGNNYLKIKLSGSEQNRFGIGAKIEVWAEGKMQYQEQSPVRGFQSSVEHLLHFGLGKKQKIDYVKITWTDGKYQVVENIQPNQTLLLEYKNAQKIPDNQAVQSSTILLFQNIPHLVNFEHRETEHIDFKQQFTIPHKFSQNGFGIAIGDINGDGLDDFYAGGAYGMSGSFFIQNKLGQFQEKKLTLDTLHEDLGVLLFDADNDKDLDLYVVSGGSERAKDTDYYQDRLYLNDGQGNFSLAENALPELKSSGSCVVACDFDQDGDLDLFVGGRVIPNQYPLAPRSYLLRNDTEGNKVKFTDITPQELAHIGMVTSALWTDFDNDNQTDLVIVGEFMPITFFRNNQGNLIKDSRVQIPNKVGWWNSIVAGDFDNDGDIDYIAGNLGLNSKFKASDSEPVCVYAKDFDKNGMIDAMLCHYYEDGNNYLTHPRDNFLEQMIVMRRRFPNYIDYATAPFEKVFSKEELKDTYVVRANYFSTSFIENQGNGKFDIRPLPIETQFAPIFGMTVGDYNNDGNLDVLMVGNSYAPEVNWGRYDASYGVYLQGDGKGSFKAVPNKDSGFLVKGDAKGMAEIVSGQKLVHLIAINSEGIKALGNQIINAQKIIPALPNEKYAMLTLKNGQKCKQEFYFGNTYLSQSSRVLKISKEVIDIEIFDDKGKSRKVAVE</sequence>
<dbReference type="STRING" id="1003.SAMN04488541_100423"/>
<accession>A0A1I2C0N4</accession>
<feature type="domain" description="ASPIC/UnbV" evidence="2">
    <location>
        <begin position="535"/>
        <end position="601"/>
    </location>
</feature>
<dbReference type="PANTHER" id="PTHR16026:SF0">
    <property type="entry name" value="CARTILAGE ACIDIC PROTEIN 1"/>
    <property type="match status" value="1"/>
</dbReference>
<evidence type="ECO:0000313" key="3">
    <source>
        <dbReference type="EMBL" id="SFE61844.1"/>
    </source>
</evidence>
<dbReference type="InterPro" id="IPR027039">
    <property type="entry name" value="Crtac1"/>
</dbReference>
<dbReference type="PROSITE" id="PS51257">
    <property type="entry name" value="PROKAR_LIPOPROTEIN"/>
    <property type="match status" value="1"/>
</dbReference>
<protein>
    <submittedName>
        <fullName evidence="3">Repeat domain-containing protein</fullName>
    </submittedName>
</protein>
<dbReference type="OrthoDB" id="1488345at2"/>
<dbReference type="Pfam" id="PF07593">
    <property type="entry name" value="UnbV_ASPIC"/>
    <property type="match status" value="1"/>
</dbReference>
<evidence type="ECO:0000259" key="2">
    <source>
        <dbReference type="Pfam" id="PF07593"/>
    </source>
</evidence>
<dbReference type="AlphaFoldDB" id="A0A1I2C0N4"/>
<gene>
    <name evidence="3" type="ORF">SAMN04488541_100423</name>
</gene>
<dbReference type="SUPFAM" id="SSF69318">
    <property type="entry name" value="Integrin alpha N-terminal domain"/>
    <property type="match status" value="3"/>
</dbReference>
<evidence type="ECO:0000313" key="4">
    <source>
        <dbReference type="Proteomes" id="UP000199513"/>
    </source>
</evidence>
<dbReference type="InterPro" id="IPR028994">
    <property type="entry name" value="Integrin_alpha_N"/>
</dbReference>
<organism evidence="3 4">
    <name type="scientific">Thermoflexibacter ruber</name>
    <dbReference type="NCBI Taxonomy" id="1003"/>
    <lineage>
        <taxon>Bacteria</taxon>
        <taxon>Pseudomonadati</taxon>
        <taxon>Bacteroidota</taxon>
        <taxon>Cytophagia</taxon>
        <taxon>Cytophagales</taxon>
        <taxon>Thermoflexibacteraceae</taxon>
        <taxon>Thermoflexibacter</taxon>
    </lineage>
</organism>
<evidence type="ECO:0000256" key="1">
    <source>
        <dbReference type="ARBA" id="ARBA00022729"/>
    </source>
</evidence>